<keyword evidence="1" id="KW-0998">Cell outer membrane</keyword>
<dbReference type="OrthoDB" id="1522859at2"/>
<keyword evidence="2" id="KW-0732">Signal</keyword>
<keyword evidence="1" id="KW-0472">Membrane</keyword>
<name>A0A238W3D8_9FLAO</name>
<feature type="chain" id="PRO_5012760071" evidence="2">
    <location>
        <begin position="20"/>
        <end position="223"/>
    </location>
</feature>
<evidence type="ECO:0000256" key="1">
    <source>
        <dbReference type="PROSITE-ProRule" id="PRU01360"/>
    </source>
</evidence>
<dbReference type="RefSeq" id="WP_089369979.1">
    <property type="nucleotide sequence ID" value="NZ_BMEP01000002.1"/>
</dbReference>
<dbReference type="Proteomes" id="UP000198379">
    <property type="component" value="Unassembled WGS sequence"/>
</dbReference>
<dbReference type="GO" id="GO:0009279">
    <property type="term" value="C:cell outer membrane"/>
    <property type="evidence" value="ECO:0007669"/>
    <property type="project" value="UniProtKB-SubCell"/>
</dbReference>
<keyword evidence="3" id="KW-0675">Receptor</keyword>
<accession>A0A238W3D8</accession>
<protein>
    <submittedName>
        <fullName evidence="3">TonB-dependent Receptor Plug Domain</fullName>
    </submittedName>
</protein>
<comment type="subcellular location">
    <subcellularLocation>
        <location evidence="1">Cell outer membrane</location>
        <topology evidence="1">Multi-pass membrane protein</topology>
    </subcellularLocation>
</comment>
<evidence type="ECO:0000256" key="2">
    <source>
        <dbReference type="SAM" id="SignalP"/>
    </source>
</evidence>
<dbReference type="Gene3D" id="1.20.120.1490">
    <property type="match status" value="1"/>
</dbReference>
<keyword evidence="4" id="KW-1185">Reference proteome</keyword>
<gene>
    <name evidence="3" type="ORF">SAMN06265376_101652</name>
</gene>
<evidence type="ECO:0000313" key="3">
    <source>
        <dbReference type="EMBL" id="SNR41036.1"/>
    </source>
</evidence>
<organism evidence="3 4">
    <name type="scientific">Dokdonia pacifica</name>
    <dbReference type="NCBI Taxonomy" id="1627892"/>
    <lineage>
        <taxon>Bacteria</taxon>
        <taxon>Pseudomonadati</taxon>
        <taxon>Bacteroidota</taxon>
        <taxon>Flavobacteriia</taxon>
        <taxon>Flavobacteriales</taxon>
        <taxon>Flavobacteriaceae</taxon>
        <taxon>Dokdonia</taxon>
    </lineage>
</organism>
<dbReference type="Gene3D" id="2.170.130.10">
    <property type="entry name" value="TonB-dependent receptor, plug domain"/>
    <property type="match status" value="1"/>
</dbReference>
<dbReference type="EMBL" id="FZNY01000001">
    <property type="protein sequence ID" value="SNR41036.1"/>
    <property type="molecule type" value="Genomic_DNA"/>
</dbReference>
<proteinExistence type="inferred from homology"/>
<dbReference type="SUPFAM" id="SSF56935">
    <property type="entry name" value="Porins"/>
    <property type="match status" value="1"/>
</dbReference>
<dbReference type="Pfam" id="PF13801">
    <property type="entry name" value="Metal_resist"/>
    <property type="match status" value="1"/>
</dbReference>
<dbReference type="InterPro" id="IPR037066">
    <property type="entry name" value="Plug_dom_sf"/>
</dbReference>
<keyword evidence="1" id="KW-0812">Transmembrane</keyword>
<dbReference type="InterPro" id="IPR039426">
    <property type="entry name" value="TonB-dep_rcpt-like"/>
</dbReference>
<sequence>MKQLFILLLCIIACGTMSAQDAFQSELFSAETVLKYRSELELSDAQVSTIKKIYNDNISLFNSTKWDLDAMQVDLNKLISESKVDEKTALAAMDKISAMEQKLKNQRLKMLIKIKNELTASQQSKLKELRKDGDISVFKLTTPISENPRIVLRGSASKDGKSPMYVIIDKNGEKKFVNGEAKEGLLGISPDNIESVNVIKGKAATTAYGKDGKNGVVVIKLKQ</sequence>
<reference evidence="3 4" key="1">
    <citation type="submission" date="2017-06" db="EMBL/GenBank/DDBJ databases">
        <authorList>
            <person name="Kim H.J."/>
            <person name="Triplett B.A."/>
        </authorList>
    </citation>
    <scope>NUCLEOTIDE SEQUENCE [LARGE SCALE GENOMIC DNA]</scope>
    <source>
        <strain evidence="3 4">DSM 25597</strain>
    </source>
</reference>
<dbReference type="PROSITE" id="PS52016">
    <property type="entry name" value="TONB_DEPENDENT_REC_3"/>
    <property type="match status" value="1"/>
</dbReference>
<keyword evidence="1" id="KW-1134">Transmembrane beta strand</keyword>
<evidence type="ECO:0000313" key="4">
    <source>
        <dbReference type="Proteomes" id="UP000198379"/>
    </source>
</evidence>
<dbReference type="AlphaFoldDB" id="A0A238W3D8"/>
<dbReference type="InterPro" id="IPR025961">
    <property type="entry name" value="Metal_resist"/>
</dbReference>
<feature type="signal peptide" evidence="2">
    <location>
        <begin position="1"/>
        <end position="19"/>
    </location>
</feature>
<keyword evidence="1" id="KW-0813">Transport</keyword>
<comment type="similarity">
    <text evidence="1">Belongs to the TonB-dependent receptor family.</text>
</comment>